<comment type="similarity">
    <text evidence="1">Belongs to the ANT/ATPSC lysine N-methyltransferase family.</text>
</comment>
<organism evidence="6 7">
    <name type="scientific">Prorocentrum cordatum</name>
    <dbReference type="NCBI Taxonomy" id="2364126"/>
    <lineage>
        <taxon>Eukaryota</taxon>
        <taxon>Sar</taxon>
        <taxon>Alveolata</taxon>
        <taxon>Dinophyceae</taxon>
        <taxon>Prorocentrales</taxon>
        <taxon>Prorocentraceae</taxon>
        <taxon>Prorocentrum</taxon>
    </lineage>
</organism>
<evidence type="ECO:0000256" key="1">
    <source>
        <dbReference type="ARBA" id="ARBA00010633"/>
    </source>
</evidence>
<keyword evidence="4" id="KW-0949">S-adenosyl-L-methionine</keyword>
<name>A0ABN9UFF2_9DINO</name>
<dbReference type="EMBL" id="CAUYUJ010015806">
    <property type="protein sequence ID" value="CAK0858288.1"/>
    <property type="molecule type" value="Genomic_DNA"/>
</dbReference>
<evidence type="ECO:0000313" key="6">
    <source>
        <dbReference type="EMBL" id="CAK0858288.1"/>
    </source>
</evidence>
<reference evidence="6" key="1">
    <citation type="submission" date="2023-10" db="EMBL/GenBank/DDBJ databases">
        <authorList>
            <person name="Chen Y."/>
            <person name="Shah S."/>
            <person name="Dougan E. K."/>
            <person name="Thang M."/>
            <person name="Chan C."/>
        </authorList>
    </citation>
    <scope>NUCLEOTIDE SEQUENCE [LARGE SCALE GENOMIC DNA]</scope>
</reference>
<proteinExistence type="inferred from homology"/>
<dbReference type="InterPro" id="IPR041698">
    <property type="entry name" value="Methyltransf_25"/>
</dbReference>
<sequence length="208" mass="22723">MQLESDDVPWVSEPPGGVMKSTREWAAAYPECAAEEWQTPFLPIRNWQVDRILPWAALTADDVVCDLGFGDGSFLIRASSVIGCQCTGVEINGDLVERAKANAASMGSSVSSLIDLQEGSFQQFMSSESFAKATVIFVHLVPGVLQKMAEQLDDRIATGVRVISQGYEIPGLCSRKTSELAYNCDDERDPTTDEALAKFMGHAFLYSQ</sequence>
<dbReference type="Proteomes" id="UP001189429">
    <property type="component" value="Unassembled WGS sequence"/>
</dbReference>
<keyword evidence="7" id="KW-1185">Reference proteome</keyword>
<accession>A0ABN9UFF2</accession>
<evidence type="ECO:0000256" key="2">
    <source>
        <dbReference type="ARBA" id="ARBA00022603"/>
    </source>
</evidence>
<comment type="caution">
    <text evidence="6">The sequence shown here is derived from an EMBL/GenBank/DDBJ whole genome shotgun (WGS) entry which is preliminary data.</text>
</comment>
<keyword evidence="3" id="KW-0808">Transferase</keyword>
<dbReference type="Pfam" id="PF13649">
    <property type="entry name" value="Methyltransf_25"/>
    <property type="match status" value="1"/>
</dbReference>
<dbReference type="PANTHER" id="PTHR13610">
    <property type="entry name" value="METHYLTRANSFERASE DOMAIN-CONTAINING PROTEIN"/>
    <property type="match status" value="1"/>
</dbReference>
<evidence type="ECO:0000259" key="5">
    <source>
        <dbReference type="Pfam" id="PF13649"/>
    </source>
</evidence>
<dbReference type="PANTHER" id="PTHR13610:SF11">
    <property type="entry name" value="METHYLTRANSFERASE DOMAIN-CONTAINING PROTEIN"/>
    <property type="match status" value="1"/>
</dbReference>
<dbReference type="InterPro" id="IPR026170">
    <property type="entry name" value="FAM173A/B"/>
</dbReference>
<dbReference type="Gene3D" id="3.40.50.150">
    <property type="entry name" value="Vaccinia Virus protein VP39"/>
    <property type="match status" value="1"/>
</dbReference>
<evidence type="ECO:0000256" key="3">
    <source>
        <dbReference type="ARBA" id="ARBA00022679"/>
    </source>
</evidence>
<feature type="domain" description="Methyltransferase" evidence="5">
    <location>
        <begin position="64"/>
        <end position="150"/>
    </location>
</feature>
<dbReference type="SUPFAM" id="SSF53335">
    <property type="entry name" value="S-adenosyl-L-methionine-dependent methyltransferases"/>
    <property type="match status" value="1"/>
</dbReference>
<protein>
    <recommendedName>
        <fullName evidence="5">Methyltransferase domain-containing protein</fullName>
    </recommendedName>
</protein>
<keyword evidence="2" id="KW-0489">Methyltransferase</keyword>
<evidence type="ECO:0000256" key="4">
    <source>
        <dbReference type="ARBA" id="ARBA00022691"/>
    </source>
</evidence>
<gene>
    <name evidence="6" type="ORF">PCOR1329_LOCUS48124</name>
</gene>
<dbReference type="InterPro" id="IPR029063">
    <property type="entry name" value="SAM-dependent_MTases_sf"/>
</dbReference>
<dbReference type="CDD" id="cd02440">
    <property type="entry name" value="AdoMet_MTases"/>
    <property type="match status" value="1"/>
</dbReference>
<evidence type="ECO:0000313" key="7">
    <source>
        <dbReference type="Proteomes" id="UP001189429"/>
    </source>
</evidence>